<keyword evidence="2" id="KW-0614">Plasmid</keyword>
<sequence>MRTLKAPTIAAVPKRWRHGIQVTAHFAGPSSPNSNLVSSSFARTLSRIERRSNLSSDHDRPPTIQTPQRPIHLKRIH</sequence>
<organism evidence="2">
    <name type="scientific">Rhodococcus sp. NS1</name>
    <dbReference type="NCBI Taxonomy" id="402236"/>
    <lineage>
        <taxon>Bacteria</taxon>
        <taxon>Bacillati</taxon>
        <taxon>Actinomycetota</taxon>
        <taxon>Actinomycetes</taxon>
        <taxon>Mycobacteriales</taxon>
        <taxon>Nocardiaceae</taxon>
        <taxon>Rhodococcus</taxon>
    </lineage>
</organism>
<dbReference type="AlphaFoldDB" id="A0A097SQM5"/>
<geneLocation type="plasmid" evidence="2">
    <name>pNSL1</name>
</geneLocation>
<gene>
    <name evidence="2" type="ORF">LRS1606.383</name>
</gene>
<dbReference type="EMBL" id="KJ605395">
    <property type="protein sequence ID" value="AIU93817.1"/>
    <property type="molecule type" value="Genomic_DNA"/>
</dbReference>
<feature type="region of interest" description="Disordered" evidence="1">
    <location>
        <begin position="51"/>
        <end position="77"/>
    </location>
</feature>
<feature type="compositionally biased region" description="Basic and acidic residues" evidence="1">
    <location>
        <begin position="51"/>
        <end position="61"/>
    </location>
</feature>
<name>A0A097SQM5_9NOCA</name>
<accession>A0A097SQM5</accession>
<evidence type="ECO:0000313" key="2">
    <source>
        <dbReference type="EMBL" id="AIU93817.1"/>
    </source>
</evidence>
<evidence type="ECO:0000256" key="1">
    <source>
        <dbReference type="SAM" id="MobiDB-lite"/>
    </source>
</evidence>
<protein>
    <submittedName>
        <fullName evidence="2">Uncharacterized protein</fullName>
    </submittedName>
</protein>
<reference evidence="2" key="1">
    <citation type="submission" date="2014-03" db="EMBL/GenBank/DDBJ databases">
        <authorList>
            <person name="Zhang G."/>
            <person name="Zhu L."/>
            <person name="Fang P."/>
        </authorList>
    </citation>
    <scope>NUCLEOTIDE SEQUENCE</scope>
    <source>
        <strain evidence="2">NS1</strain>
        <plasmid evidence="2">pNSL1</plasmid>
    </source>
</reference>
<proteinExistence type="predicted"/>